<dbReference type="PANTHER" id="PTHR16502">
    <property type="entry name" value="KERATINOCYTE-ASSOCIATED TRANSMEMBRANE PROTEIN 2"/>
    <property type="match status" value="1"/>
</dbReference>
<sequence length="256" mass="27415">MDVMRRASVIIALFACFGSISGAPMDPVDTISTTSVIETVGTQSDAKHADVEKTNTTNDGSSSPPKPTVLDAVVDNDTLKLKDNSSTTKPEDPEEKKVDDKPSGSMTNTVTVTGGEAQPEVGQGGKADEVETKLKPQETDTVKSTEIGKATTPAISDDAQVNPNKGEGEVQPVNDNQRHAEEGGEKKSLSKNVVVAVPSEATESSHFFVFLVCGAVVVALLYISYHNKRKIIAFVLEGQRSARRHKSTEYKKLEQL</sequence>
<evidence type="ECO:0000256" key="3">
    <source>
        <dbReference type="SAM" id="SignalP"/>
    </source>
</evidence>
<evidence type="ECO:0008006" key="6">
    <source>
        <dbReference type="Google" id="ProtNLM"/>
    </source>
</evidence>
<protein>
    <recommendedName>
        <fullName evidence="6">Trans-golgi network protein 2</fullName>
    </recommendedName>
</protein>
<dbReference type="PANTHER" id="PTHR16502:SF0">
    <property type="entry name" value="KERATINOCYTE-ASSOCIATED TRANSMEMBRANE PROTEIN 2"/>
    <property type="match status" value="1"/>
</dbReference>
<accession>A0A9Q0EGI5</accession>
<feature type="transmembrane region" description="Helical" evidence="2">
    <location>
        <begin position="207"/>
        <end position="225"/>
    </location>
</feature>
<dbReference type="OrthoDB" id="5846619at2759"/>
<comment type="caution">
    <text evidence="4">The sequence shown here is derived from an EMBL/GenBank/DDBJ whole genome shotgun (WGS) entry which is preliminary data.</text>
</comment>
<dbReference type="Proteomes" id="UP001148018">
    <property type="component" value="Unassembled WGS sequence"/>
</dbReference>
<dbReference type="InterPro" id="IPR037645">
    <property type="entry name" value="KCT2"/>
</dbReference>
<feature type="region of interest" description="Disordered" evidence="1">
    <location>
        <begin position="42"/>
        <end position="190"/>
    </location>
</feature>
<evidence type="ECO:0000313" key="4">
    <source>
        <dbReference type="EMBL" id="KAJ3604037.1"/>
    </source>
</evidence>
<keyword evidence="5" id="KW-1185">Reference proteome</keyword>
<feature type="signal peptide" evidence="3">
    <location>
        <begin position="1"/>
        <end position="22"/>
    </location>
</feature>
<dbReference type="AlphaFoldDB" id="A0A9Q0EGI5"/>
<name>A0A9Q0EGI5_9TELE</name>
<keyword evidence="2" id="KW-0472">Membrane</keyword>
<gene>
    <name evidence="4" type="ORF">NHX12_028778</name>
</gene>
<dbReference type="Pfam" id="PF17818">
    <property type="entry name" value="KCT2"/>
    <property type="match status" value="1"/>
</dbReference>
<feature type="compositionally biased region" description="Basic and acidic residues" evidence="1">
    <location>
        <begin position="126"/>
        <end position="143"/>
    </location>
</feature>
<evidence type="ECO:0000256" key="1">
    <source>
        <dbReference type="SAM" id="MobiDB-lite"/>
    </source>
</evidence>
<dbReference type="EMBL" id="JANIIK010000044">
    <property type="protein sequence ID" value="KAJ3604037.1"/>
    <property type="molecule type" value="Genomic_DNA"/>
</dbReference>
<keyword evidence="2" id="KW-1133">Transmembrane helix</keyword>
<evidence type="ECO:0000313" key="5">
    <source>
        <dbReference type="Proteomes" id="UP001148018"/>
    </source>
</evidence>
<feature type="compositionally biased region" description="Basic and acidic residues" evidence="1">
    <location>
        <begin position="176"/>
        <end position="188"/>
    </location>
</feature>
<evidence type="ECO:0000256" key="2">
    <source>
        <dbReference type="SAM" id="Phobius"/>
    </source>
</evidence>
<keyword evidence="2" id="KW-0812">Transmembrane</keyword>
<proteinExistence type="predicted"/>
<feature type="chain" id="PRO_5040298072" description="Trans-golgi network protein 2" evidence="3">
    <location>
        <begin position="23"/>
        <end position="256"/>
    </location>
</feature>
<feature type="compositionally biased region" description="Basic and acidic residues" evidence="1">
    <location>
        <begin position="77"/>
        <end position="102"/>
    </location>
</feature>
<organism evidence="4 5">
    <name type="scientific">Muraenolepis orangiensis</name>
    <name type="common">Patagonian moray cod</name>
    <dbReference type="NCBI Taxonomy" id="630683"/>
    <lineage>
        <taxon>Eukaryota</taxon>
        <taxon>Metazoa</taxon>
        <taxon>Chordata</taxon>
        <taxon>Craniata</taxon>
        <taxon>Vertebrata</taxon>
        <taxon>Euteleostomi</taxon>
        <taxon>Actinopterygii</taxon>
        <taxon>Neopterygii</taxon>
        <taxon>Teleostei</taxon>
        <taxon>Neoteleostei</taxon>
        <taxon>Acanthomorphata</taxon>
        <taxon>Zeiogadaria</taxon>
        <taxon>Gadariae</taxon>
        <taxon>Gadiformes</taxon>
        <taxon>Muraenolepidoidei</taxon>
        <taxon>Muraenolepididae</taxon>
        <taxon>Muraenolepis</taxon>
    </lineage>
</organism>
<feature type="compositionally biased region" description="Polar residues" evidence="1">
    <location>
        <begin position="54"/>
        <end position="63"/>
    </location>
</feature>
<reference evidence="4" key="1">
    <citation type="submission" date="2022-07" db="EMBL/GenBank/DDBJ databases">
        <title>Chromosome-level genome of Muraenolepis orangiensis.</title>
        <authorList>
            <person name="Kim J."/>
        </authorList>
    </citation>
    <scope>NUCLEOTIDE SEQUENCE</scope>
    <source>
        <strain evidence="4">KU_S4_2022</strain>
        <tissue evidence="4">Muscle</tissue>
    </source>
</reference>
<keyword evidence="3" id="KW-0732">Signal</keyword>